<accession>H8GUT7</accession>
<evidence type="ECO:0000313" key="2">
    <source>
        <dbReference type="EMBL" id="AFD24270.1"/>
    </source>
</evidence>
<dbReference type="PATRIC" id="fig|745776.4.peg.350"/>
<dbReference type="EMBL" id="CP002191">
    <property type="protein sequence ID" value="AFD24270.1"/>
    <property type="molecule type" value="Genomic_DNA"/>
</dbReference>
<proteinExistence type="predicted"/>
<feature type="region of interest" description="Disordered" evidence="1">
    <location>
        <begin position="40"/>
        <end position="62"/>
    </location>
</feature>
<name>H8GUT7_DEIGI</name>
<organism evidence="2 3">
    <name type="scientific">Deinococcus gobiensis (strain DSM 21396 / JCM 16679 / CGMCC 1.7299 / I-0)</name>
    <dbReference type="NCBI Taxonomy" id="745776"/>
    <lineage>
        <taxon>Bacteria</taxon>
        <taxon>Thermotogati</taxon>
        <taxon>Deinococcota</taxon>
        <taxon>Deinococci</taxon>
        <taxon>Deinococcales</taxon>
        <taxon>Deinococcaceae</taxon>
        <taxon>Deinococcus</taxon>
    </lineage>
</organism>
<sequence length="62" mass="6700">MLLCALLSHRAVLCRGCGKCLRAAQAVPCILPHFLPRASPLSRRCRPQRPALTPHSDGRGVA</sequence>
<dbReference type="STRING" id="745776.DGo_CA0343"/>
<reference evidence="2 3" key="1">
    <citation type="journal article" date="2012" name="PLoS ONE">
        <title>Genome sequence and transcriptome analysis of the radioresistant bacterium Deinococcus gobiensis: insights into the extreme environmental adaptations.</title>
        <authorList>
            <person name="Yuan M."/>
            <person name="Chen M."/>
            <person name="Zhang W."/>
            <person name="Lu W."/>
            <person name="Wang J."/>
            <person name="Yang M."/>
            <person name="Zhao P."/>
            <person name="Tang R."/>
            <person name="Li X."/>
            <person name="Hao Y."/>
            <person name="Zhou Z."/>
            <person name="Zhan Y."/>
            <person name="Yu H."/>
            <person name="Teng C."/>
            <person name="Yan Y."/>
            <person name="Ping S."/>
            <person name="Wang Y."/>
            <person name="Lin M."/>
        </authorList>
    </citation>
    <scope>NUCLEOTIDE SEQUENCE [LARGE SCALE GENOMIC DNA]</scope>
    <source>
        <strain evidence="2 3">I-0</strain>
    </source>
</reference>
<evidence type="ECO:0000256" key="1">
    <source>
        <dbReference type="SAM" id="MobiDB-lite"/>
    </source>
</evidence>
<dbReference type="KEGG" id="dgo:DGo_CA0343"/>
<protein>
    <submittedName>
        <fullName evidence="2">Uncharacterized protein</fullName>
    </submittedName>
</protein>
<dbReference type="Proteomes" id="UP000007575">
    <property type="component" value="Chromosome"/>
</dbReference>
<evidence type="ECO:0000313" key="3">
    <source>
        <dbReference type="Proteomes" id="UP000007575"/>
    </source>
</evidence>
<gene>
    <name evidence="2" type="ordered locus">DGo_CA0343</name>
</gene>
<dbReference type="AlphaFoldDB" id="H8GUT7"/>
<dbReference type="HOGENOM" id="CLU_2896624_0_0_0"/>
<keyword evidence="3" id="KW-1185">Reference proteome</keyword>